<dbReference type="Proteomes" id="UP000199086">
    <property type="component" value="Unassembled WGS sequence"/>
</dbReference>
<dbReference type="InterPro" id="IPR044141">
    <property type="entry name" value="AhpF_NTD_C"/>
</dbReference>
<dbReference type="GO" id="GO:0102039">
    <property type="term" value="F:NADH-dependent peroxiredoxin activity"/>
    <property type="evidence" value="ECO:0007669"/>
    <property type="project" value="InterPro"/>
</dbReference>
<evidence type="ECO:0000256" key="2">
    <source>
        <dbReference type="ARBA" id="ARBA00011738"/>
    </source>
</evidence>
<dbReference type="GO" id="GO:0050660">
    <property type="term" value="F:flavin adenine dinucleotide binding"/>
    <property type="evidence" value="ECO:0007669"/>
    <property type="project" value="InterPro"/>
</dbReference>
<dbReference type="GO" id="GO:0051287">
    <property type="term" value="F:NAD binding"/>
    <property type="evidence" value="ECO:0007669"/>
    <property type="project" value="InterPro"/>
</dbReference>
<dbReference type="RefSeq" id="WP_092611089.1">
    <property type="nucleotide sequence ID" value="NZ_FMYF01000007.1"/>
</dbReference>
<dbReference type="PRINTS" id="PR00368">
    <property type="entry name" value="FADPNR"/>
</dbReference>
<dbReference type="InterPro" id="IPR036188">
    <property type="entry name" value="FAD/NAD-bd_sf"/>
</dbReference>
<dbReference type="InterPro" id="IPR050097">
    <property type="entry name" value="Ferredoxin-NADP_redctase_2"/>
</dbReference>
<dbReference type="GO" id="GO:0005829">
    <property type="term" value="C:cytosol"/>
    <property type="evidence" value="ECO:0007669"/>
    <property type="project" value="UniProtKB-ARBA"/>
</dbReference>
<dbReference type="PIRSF" id="PIRSF000238">
    <property type="entry name" value="AhpF"/>
    <property type="match status" value="1"/>
</dbReference>
<dbReference type="PROSITE" id="PS00573">
    <property type="entry name" value="PYRIDINE_REDOX_2"/>
    <property type="match status" value="1"/>
</dbReference>
<keyword evidence="4 10" id="KW-0274">FAD</keyword>
<keyword evidence="8 11" id="KW-0676">Redox-active center</keyword>
<evidence type="ECO:0000256" key="5">
    <source>
        <dbReference type="ARBA" id="ARBA00023002"/>
    </source>
</evidence>
<dbReference type="Gene3D" id="3.50.50.60">
    <property type="entry name" value="FAD/NAD(P)-binding domain"/>
    <property type="match status" value="2"/>
</dbReference>
<organism evidence="14 15">
    <name type="scientific">Raineyella antarctica</name>
    <dbReference type="NCBI Taxonomy" id="1577474"/>
    <lineage>
        <taxon>Bacteria</taxon>
        <taxon>Bacillati</taxon>
        <taxon>Actinomycetota</taxon>
        <taxon>Actinomycetes</taxon>
        <taxon>Propionibacteriales</taxon>
        <taxon>Propionibacteriaceae</taxon>
        <taxon>Raineyella</taxon>
    </lineage>
</organism>
<protein>
    <submittedName>
        <fullName evidence="14">Alkyl hydroperoxide reductase subunit F</fullName>
    </submittedName>
</protein>
<dbReference type="InterPro" id="IPR012081">
    <property type="entry name" value="Alkyl_hydroperoxide_Rdtase_suF"/>
</dbReference>
<dbReference type="Gene3D" id="3.40.30.80">
    <property type="match status" value="1"/>
</dbReference>
<evidence type="ECO:0000256" key="3">
    <source>
        <dbReference type="ARBA" id="ARBA00022630"/>
    </source>
</evidence>
<dbReference type="CDD" id="cd03026">
    <property type="entry name" value="AhpF_NTD_C"/>
    <property type="match status" value="1"/>
</dbReference>
<evidence type="ECO:0000256" key="6">
    <source>
        <dbReference type="ARBA" id="ARBA00023027"/>
    </source>
</evidence>
<keyword evidence="7 11" id="KW-1015">Disulfide bond</keyword>
<reference evidence="14 15" key="1">
    <citation type="submission" date="2016-06" db="EMBL/GenBank/DDBJ databases">
        <authorList>
            <person name="Olsen C.W."/>
            <person name="Carey S."/>
            <person name="Hinshaw L."/>
            <person name="Karasin A.I."/>
        </authorList>
    </citation>
    <scope>NUCLEOTIDE SEQUENCE [LARGE SCALE GENOMIC DNA]</scope>
    <source>
        <strain evidence="14 15">LZ-22</strain>
    </source>
</reference>
<evidence type="ECO:0000256" key="7">
    <source>
        <dbReference type="ARBA" id="ARBA00023157"/>
    </source>
</evidence>
<comment type="cofactor">
    <cofactor evidence="10">
        <name>FAD</name>
        <dbReference type="ChEBI" id="CHEBI:57692"/>
    </cofactor>
    <text evidence="10">Binds 1 FAD per subunit.</text>
</comment>
<feature type="domain" description="Thioredoxin-like fold" evidence="13">
    <location>
        <begin position="125"/>
        <end position="194"/>
    </location>
</feature>
<dbReference type="PROSITE" id="PS51354">
    <property type="entry name" value="GLUTAREDOXIN_2"/>
    <property type="match status" value="1"/>
</dbReference>
<comment type="catalytic activity">
    <reaction evidence="9">
        <text>[thioredoxin]-dithiol + NADP(+) = [thioredoxin]-disulfide + NADPH + H(+)</text>
        <dbReference type="Rhea" id="RHEA:20345"/>
        <dbReference type="Rhea" id="RHEA-COMP:10698"/>
        <dbReference type="Rhea" id="RHEA-COMP:10700"/>
        <dbReference type="ChEBI" id="CHEBI:15378"/>
        <dbReference type="ChEBI" id="CHEBI:29950"/>
        <dbReference type="ChEBI" id="CHEBI:50058"/>
        <dbReference type="ChEBI" id="CHEBI:57783"/>
        <dbReference type="ChEBI" id="CHEBI:58349"/>
        <dbReference type="EC" id="1.8.1.9"/>
    </reaction>
</comment>
<evidence type="ECO:0000259" key="12">
    <source>
        <dbReference type="Pfam" id="PF07992"/>
    </source>
</evidence>
<name>A0A1G6H8T6_9ACTN</name>
<dbReference type="InterPro" id="IPR044142">
    <property type="entry name" value="AhpF_NTD_N"/>
</dbReference>
<evidence type="ECO:0000256" key="10">
    <source>
        <dbReference type="PIRSR" id="PIRSR000238-1"/>
    </source>
</evidence>
<dbReference type="InterPro" id="IPR012336">
    <property type="entry name" value="Thioredoxin-like_fold"/>
</dbReference>
<dbReference type="STRING" id="1577474.GA0111570_10730"/>
<dbReference type="PRINTS" id="PR00469">
    <property type="entry name" value="PNDRDTASEII"/>
</dbReference>
<evidence type="ECO:0000256" key="9">
    <source>
        <dbReference type="ARBA" id="ARBA00048132"/>
    </source>
</evidence>
<comment type="subunit">
    <text evidence="2">Homodimer.</text>
</comment>
<dbReference type="SUPFAM" id="SSF51905">
    <property type="entry name" value="FAD/NAD(P)-binding domain"/>
    <property type="match status" value="1"/>
</dbReference>
<dbReference type="FunFam" id="3.50.50.60:FF:000007">
    <property type="entry name" value="Alkyl hydroperoxide reductase, F subunit"/>
    <property type="match status" value="1"/>
</dbReference>
<evidence type="ECO:0000313" key="15">
    <source>
        <dbReference type="Proteomes" id="UP000199086"/>
    </source>
</evidence>
<dbReference type="GO" id="GO:0000302">
    <property type="term" value="P:response to reactive oxygen species"/>
    <property type="evidence" value="ECO:0007669"/>
    <property type="project" value="InterPro"/>
</dbReference>
<dbReference type="AlphaFoldDB" id="A0A1G6H8T6"/>
<dbReference type="SUPFAM" id="SSF52833">
    <property type="entry name" value="Thioredoxin-like"/>
    <property type="match status" value="2"/>
</dbReference>
<evidence type="ECO:0000256" key="1">
    <source>
        <dbReference type="ARBA" id="ARBA00009333"/>
    </source>
</evidence>
<dbReference type="NCBIfam" id="TIGR03140">
    <property type="entry name" value="AhpF"/>
    <property type="match status" value="1"/>
</dbReference>
<comment type="similarity">
    <text evidence="1">Belongs to the class-II pyridine nucleotide-disulfide oxidoreductase family.</text>
</comment>
<feature type="disulfide bond" description="Redox-active" evidence="11">
    <location>
        <begin position="344"/>
        <end position="347"/>
    </location>
</feature>
<gene>
    <name evidence="14" type="ORF">GA0111570_10730</name>
</gene>
<dbReference type="InterPro" id="IPR008255">
    <property type="entry name" value="Pyr_nucl-diS_OxRdtase_2_AS"/>
</dbReference>
<dbReference type="InterPro" id="IPR036249">
    <property type="entry name" value="Thioredoxin-like_sf"/>
</dbReference>
<dbReference type="OrthoDB" id="9806179at2"/>
<evidence type="ECO:0000256" key="4">
    <source>
        <dbReference type="ARBA" id="ARBA00022827"/>
    </source>
</evidence>
<accession>A0A1G6H8T6</accession>
<keyword evidence="3" id="KW-0285">Flavoprotein</keyword>
<dbReference type="CDD" id="cd02974">
    <property type="entry name" value="AhpF_NTD_N"/>
    <property type="match status" value="1"/>
</dbReference>
<evidence type="ECO:0000256" key="8">
    <source>
        <dbReference type="ARBA" id="ARBA00023284"/>
    </source>
</evidence>
<dbReference type="EMBL" id="FMYF01000007">
    <property type="protein sequence ID" value="SDB89836.1"/>
    <property type="molecule type" value="Genomic_DNA"/>
</dbReference>
<keyword evidence="6" id="KW-0520">NAD</keyword>
<sequence>MLDANLTAQLKTILNDKIVEPIELVSSLDDRPKSTELAEMLDQIASLSDKVTHRRADDDERRPSFAISRPGTDISVRFAGIPMGHEFSSLVLALVQVGGNPVKEDEETMEAVRNLDGDYEFVTYMSLTCQNCPTVVQALNAMAVLNPRIKHTAVEGSLFQDEVEERRILAVPTIYLNGEEWGSGRTDMKQFVERLDHHAAARTAGKLNEREPYDVLVVGGGPAGSAAAIYAARKGIRTGMACDRVGGQVLDTMAIENHVSTVYTEGPKLGAQYAEHMNAYEIDQIAGVQASRLVPGTDGELHTVEFEGGGRLQARQVIIATGARWRTLGVPGEADYRNKGVSFCPHCDGPLFKGKPIAVVGGGNSGVEAAIDLAGVTEHVTVVEFMDELKADDVLLRKLYSLPNTEVITSARTTQVNGDGQQMTGLEYEDRQSGEIRTLDVDGVFVQIGLLPNTEWLKDSSLELTPRGEIRIDERNATNIPGIFAAGDCTTVPFKQIVVAEGSGATAALSAFDEMIRTTAPAAIVAS</sequence>
<dbReference type="Pfam" id="PF13192">
    <property type="entry name" value="Thioredoxin_3"/>
    <property type="match status" value="1"/>
</dbReference>
<dbReference type="GO" id="GO:0032991">
    <property type="term" value="C:protein-containing complex"/>
    <property type="evidence" value="ECO:0007669"/>
    <property type="project" value="UniProtKB-ARBA"/>
</dbReference>
<proteinExistence type="inferred from homology"/>
<evidence type="ECO:0000256" key="11">
    <source>
        <dbReference type="PIRSR" id="PIRSR000238-2"/>
    </source>
</evidence>
<keyword evidence="15" id="KW-1185">Reference proteome</keyword>
<dbReference type="GO" id="GO:0004791">
    <property type="term" value="F:thioredoxin-disulfide reductase (NADPH) activity"/>
    <property type="evidence" value="ECO:0007669"/>
    <property type="project" value="UniProtKB-EC"/>
</dbReference>
<feature type="binding site" evidence="10">
    <location>
        <begin position="478"/>
        <end position="488"/>
    </location>
    <ligand>
        <name>FAD</name>
        <dbReference type="ChEBI" id="CHEBI:57692"/>
    </ligand>
</feature>
<dbReference type="Pfam" id="PF07992">
    <property type="entry name" value="Pyr_redox_2"/>
    <property type="match status" value="1"/>
</dbReference>
<feature type="domain" description="FAD/NAD(P)-binding" evidence="12">
    <location>
        <begin position="213"/>
        <end position="504"/>
    </location>
</feature>
<evidence type="ECO:0000259" key="13">
    <source>
        <dbReference type="Pfam" id="PF13192"/>
    </source>
</evidence>
<dbReference type="InterPro" id="IPR023753">
    <property type="entry name" value="FAD/NAD-binding_dom"/>
</dbReference>
<dbReference type="PANTHER" id="PTHR48105">
    <property type="entry name" value="THIOREDOXIN REDUCTASE 1-RELATED-RELATED"/>
    <property type="match status" value="1"/>
</dbReference>
<evidence type="ECO:0000313" key="14">
    <source>
        <dbReference type="EMBL" id="SDB89836.1"/>
    </source>
</evidence>
<feature type="binding site" evidence="10">
    <location>
        <begin position="214"/>
        <end position="229"/>
    </location>
    <ligand>
        <name>FAD</name>
        <dbReference type="ChEBI" id="CHEBI:57692"/>
    </ligand>
</feature>
<keyword evidence="5" id="KW-0560">Oxidoreductase</keyword>